<evidence type="ECO:0000259" key="1">
    <source>
        <dbReference type="Pfam" id="PF21623"/>
    </source>
</evidence>
<dbReference type="AlphaFoldDB" id="X0VR90"/>
<dbReference type="Gene3D" id="3.30.450.20">
    <property type="entry name" value="PAS domain"/>
    <property type="match status" value="2"/>
</dbReference>
<dbReference type="Pfam" id="PF21623">
    <property type="entry name" value="HK_sensor_dom_bact"/>
    <property type="match status" value="1"/>
</dbReference>
<evidence type="ECO:0000313" key="2">
    <source>
        <dbReference type="EMBL" id="GAG13672.1"/>
    </source>
</evidence>
<dbReference type="InterPro" id="IPR029151">
    <property type="entry name" value="Sensor-like_sf"/>
</dbReference>
<reference evidence="2" key="1">
    <citation type="journal article" date="2014" name="Front. Microbiol.">
        <title>High frequency of phylogenetically diverse reductive dehalogenase-homologous genes in deep subseafloor sedimentary metagenomes.</title>
        <authorList>
            <person name="Kawai M."/>
            <person name="Futagami T."/>
            <person name="Toyoda A."/>
            <person name="Takaki Y."/>
            <person name="Nishi S."/>
            <person name="Hori S."/>
            <person name="Arai W."/>
            <person name="Tsubouchi T."/>
            <person name="Morono Y."/>
            <person name="Uchiyama I."/>
            <person name="Ito T."/>
            <person name="Fujiyama A."/>
            <person name="Inagaki F."/>
            <person name="Takami H."/>
        </authorList>
    </citation>
    <scope>NUCLEOTIDE SEQUENCE</scope>
    <source>
        <strain evidence="2">Expedition CK06-06</strain>
    </source>
</reference>
<sequence length="272" mass="30872">VLGGILAVFYYAEVRSERAIIETGVHHTVESRIEMIEREFKSIVSDLMFLSEQNELLQMLESGEASWREAIAVEYLSFSARTGIYDQIRFLDETGMEVVRVNFNNGNPSIVPNEQLCSKEERYYFEETLVLEQGGVFVSPFDLNIEHGEIEQPLKPVIRFGTPVFDSHGQERGIVLLNYLGANLIHDLEVALGEYGQVMLLNSDGFWLLGPSPEDEWGFMYEDKTNRTFGNDFPEAWQRICGSESEQFYAVGGIFTYATVYPLLEAQKSSTG</sequence>
<protein>
    <recommendedName>
        <fullName evidence="1">Histidine kinase VP0354-like sensor domain-containing protein</fullName>
    </recommendedName>
</protein>
<organism evidence="2">
    <name type="scientific">marine sediment metagenome</name>
    <dbReference type="NCBI Taxonomy" id="412755"/>
    <lineage>
        <taxon>unclassified sequences</taxon>
        <taxon>metagenomes</taxon>
        <taxon>ecological metagenomes</taxon>
    </lineage>
</organism>
<dbReference type="InterPro" id="IPR048760">
    <property type="entry name" value="VP0354-like_sensor_dom"/>
</dbReference>
<name>X0VR90_9ZZZZ</name>
<dbReference type="SUPFAM" id="SSF103190">
    <property type="entry name" value="Sensory domain-like"/>
    <property type="match status" value="2"/>
</dbReference>
<feature type="non-terminal residue" evidence="2">
    <location>
        <position position="272"/>
    </location>
</feature>
<gene>
    <name evidence="2" type="ORF">S01H1_33941</name>
</gene>
<feature type="domain" description="Histidine kinase VP0354-like sensor" evidence="1">
    <location>
        <begin position="33"/>
        <end position="260"/>
    </location>
</feature>
<dbReference type="EMBL" id="BARS01021102">
    <property type="protein sequence ID" value="GAG13672.1"/>
    <property type="molecule type" value="Genomic_DNA"/>
</dbReference>
<feature type="non-terminal residue" evidence="2">
    <location>
        <position position="1"/>
    </location>
</feature>
<accession>X0VR90</accession>
<proteinExistence type="predicted"/>
<comment type="caution">
    <text evidence="2">The sequence shown here is derived from an EMBL/GenBank/DDBJ whole genome shotgun (WGS) entry which is preliminary data.</text>
</comment>